<organism evidence="2 3">
    <name type="scientific">Streptomyces evansiae</name>
    <dbReference type="NCBI Taxonomy" id="3075535"/>
    <lineage>
        <taxon>Bacteria</taxon>
        <taxon>Bacillati</taxon>
        <taxon>Actinomycetota</taxon>
        <taxon>Actinomycetes</taxon>
        <taxon>Kitasatosporales</taxon>
        <taxon>Streptomycetaceae</taxon>
        <taxon>Streptomyces</taxon>
    </lineage>
</organism>
<gene>
    <name evidence="1" type="ORF">RM698_14085</name>
    <name evidence="2" type="ORF">RM698_28160</name>
</gene>
<name>A0ABU2RC84_9ACTN</name>
<protein>
    <submittedName>
        <fullName evidence="2">IS5/IS1182 family transposase</fullName>
    </submittedName>
</protein>
<dbReference type="Proteomes" id="UP001183610">
    <property type="component" value="Unassembled WGS sequence"/>
</dbReference>
<evidence type="ECO:0000313" key="3">
    <source>
        <dbReference type="Proteomes" id="UP001183610"/>
    </source>
</evidence>
<feature type="non-terminal residue" evidence="2">
    <location>
        <position position="29"/>
    </location>
</feature>
<keyword evidence="3" id="KW-1185">Reference proteome</keyword>
<reference evidence="3" key="1">
    <citation type="submission" date="2023-07" db="EMBL/GenBank/DDBJ databases">
        <title>30 novel species of actinomycetes from the DSMZ collection.</title>
        <authorList>
            <person name="Nouioui I."/>
        </authorList>
    </citation>
    <scope>NUCLEOTIDE SEQUENCE [LARGE SCALE GENOMIC DNA]</scope>
    <source>
        <strain evidence="1 3">DSM 41979</strain>
    </source>
</reference>
<dbReference type="EMBL" id="JAVRET010000100">
    <property type="protein sequence ID" value="MDT0412905.1"/>
    <property type="molecule type" value="Genomic_DNA"/>
</dbReference>
<sequence>MVRRHEVTDQAWAVIGPLLAPPRMGRPVR</sequence>
<accession>A0ABU2RC84</accession>
<comment type="caution">
    <text evidence="2">The sequence shown here is derived from an EMBL/GenBank/DDBJ whole genome shotgun (WGS) entry which is preliminary data.</text>
</comment>
<proteinExistence type="predicted"/>
<reference evidence="2" key="2">
    <citation type="submission" date="2024-05" db="EMBL/GenBank/DDBJ databases">
        <title>30 novel species of actinomycetes from the DSMZ collection.</title>
        <authorList>
            <person name="Nouioui I."/>
        </authorList>
    </citation>
    <scope>NUCLEOTIDE SEQUENCE</scope>
    <source>
        <strain evidence="2">DSM 41979</strain>
    </source>
</reference>
<dbReference type="EMBL" id="JAVRET010000027">
    <property type="protein sequence ID" value="MDT0410181.1"/>
    <property type="molecule type" value="Genomic_DNA"/>
</dbReference>
<evidence type="ECO:0000313" key="2">
    <source>
        <dbReference type="EMBL" id="MDT0412905.1"/>
    </source>
</evidence>
<evidence type="ECO:0000313" key="1">
    <source>
        <dbReference type="EMBL" id="MDT0410181.1"/>
    </source>
</evidence>